<feature type="coiled-coil region" evidence="1">
    <location>
        <begin position="222"/>
        <end position="263"/>
    </location>
</feature>
<dbReference type="KEGG" id="ccos:Pan44_53080"/>
<reference evidence="4 5" key="1">
    <citation type="submission" date="2019-02" db="EMBL/GenBank/DDBJ databases">
        <title>Deep-cultivation of Planctomycetes and their phenomic and genomic characterization uncovers novel biology.</title>
        <authorList>
            <person name="Wiegand S."/>
            <person name="Jogler M."/>
            <person name="Boedeker C."/>
            <person name="Pinto D."/>
            <person name="Vollmers J."/>
            <person name="Rivas-Marin E."/>
            <person name="Kohn T."/>
            <person name="Peeters S.H."/>
            <person name="Heuer A."/>
            <person name="Rast P."/>
            <person name="Oberbeckmann S."/>
            <person name="Bunk B."/>
            <person name="Jeske O."/>
            <person name="Meyerdierks A."/>
            <person name="Storesund J.E."/>
            <person name="Kallscheuer N."/>
            <person name="Luecker S."/>
            <person name="Lage O.M."/>
            <person name="Pohl T."/>
            <person name="Merkel B.J."/>
            <person name="Hornburger P."/>
            <person name="Mueller R.-W."/>
            <person name="Bruemmer F."/>
            <person name="Labrenz M."/>
            <person name="Spormann A.M."/>
            <person name="Op den Camp H."/>
            <person name="Overmann J."/>
            <person name="Amann R."/>
            <person name="Jetten M.S.M."/>
            <person name="Mascher T."/>
            <person name="Medema M.H."/>
            <person name="Devos D.P."/>
            <person name="Kaster A.-K."/>
            <person name="Ovreas L."/>
            <person name="Rohde M."/>
            <person name="Galperin M.Y."/>
            <person name="Jogler C."/>
        </authorList>
    </citation>
    <scope>NUCLEOTIDE SEQUENCE [LARGE SCALE GENOMIC DNA]</scope>
    <source>
        <strain evidence="4 5">Pan44</strain>
    </source>
</reference>
<dbReference type="Proteomes" id="UP000315700">
    <property type="component" value="Chromosome"/>
</dbReference>
<evidence type="ECO:0000313" key="4">
    <source>
        <dbReference type="EMBL" id="QDT57240.1"/>
    </source>
</evidence>
<evidence type="ECO:0000256" key="3">
    <source>
        <dbReference type="SAM" id="SignalP"/>
    </source>
</evidence>
<name>A0A517SM82_9PLAN</name>
<evidence type="ECO:0000313" key="5">
    <source>
        <dbReference type="Proteomes" id="UP000315700"/>
    </source>
</evidence>
<feature type="signal peptide" evidence="3">
    <location>
        <begin position="1"/>
        <end position="19"/>
    </location>
</feature>
<dbReference type="EMBL" id="CP036271">
    <property type="protein sequence ID" value="QDT57240.1"/>
    <property type="molecule type" value="Genomic_DNA"/>
</dbReference>
<keyword evidence="3" id="KW-0732">Signal</keyword>
<feature type="compositionally biased region" description="Basic and acidic residues" evidence="2">
    <location>
        <begin position="29"/>
        <end position="38"/>
    </location>
</feature>
<dbReference type="InParanoid" id="A0A517SM82"/>
<evidence type="ECO:0000256" key="2">
    <source>
        <dbReference type="SAM" id="MobiDB-lite"/>
    </source>
</evidence>
<dbReference type="AlphaFoldDB" id="A0A517SM82"/>
<feature type="region of interest" description="Disordered" evidence="2">
    <location>
        <begin position="29"/>
        <end position="75"/>
    </location>
</feature>
<evidence type="ECO:0008006" key="6">
    <source>
        <dbReference type="Google" id="ProtNLM"/>
    </source>
</evidence>
<sequence length="264" mass="29465" precursor="true">MLRLAIATWLMLALTTTLALCQTQKRAVEDRPANKEPAADVAPQRASPSPPRWTGPKRGWGPEQAVGPPDTPGAGDLTTAWASASQDDQEEWLICEYEQPLQAMFLHVHETYHPGALVKVTAFGPDGKEITAWEGEDPTPRTEARGVSKIPIALGANARRFKLYFDSPAVRGWNEIDAVAVEDDKGASHWAVHVEASSTFAREIVEPVRPARMPLPQGPSPFEKLQQEVAELKNRDAQQREEIRELRQELRELRESLSKERRAR</sequence>
<proteinExistence type="predicted"/>
<dbReference type="RefSeq" id="WP_145034609.1">
    <property type="nucleotide sequence ID" value="NZ_CP036271.1"/>
</dbReference>
<keyword evidence="5" id="KW-1185">Reference proteome</keyword>
<dbReference type="OrthoDB" id="291597at2"/>
<evidence type="ECO:0000256" key="1">
    <source>
        <dbReference type="SAM" id="Coils"/>
    </source>
</evidence>
<protein>
    <recommendedName>
        <fullName evidence="6">F5/8 type C domain protein</fullName>
    </recommendedName>
</protein>
<accession>A0A517SM82</accession>
<keyword evidence="1" id="KW-0175">Coiled coil</keyword>
<gene>
    <name evidence="4" type="ORF">Pan44_53080</name>
</gene>
<feature type="chain" id="PRO_5022195799" description="F5/8 type C domain protein" evidence="3">
    <location>
        <begin position="20"/>
        <end position="264"/>
    </location>
</feature>
<organism evidence="4 5">
    <name type="scientific">Caulifigura coniformis</name>
    <dbReference type="NCBI Taxonomy" id="2527983"/>
    <lineage>
        <taxon>Bacteria</taxon>
        <taxon>Pseudomonadati</taxon>
        <taxon>Planctomycetota</taxon>
        <taxon>Planctomycetia</taxon>
        <taxon>Planctomycetales</taxon>
        <taxon>Planctomycetaceae</taxon>
        <taxon>Caulifigura</taxon>
    </lineage>
</organism>